<dbReference type="InterPro" id="IPR001173">
    <property type="entry name" value="Glyco_trans_2-like"/>
</dbReference>
<reference evidence="2 3" key="1">
    <citation type="journal article" date="2017" name="Environ. Sci. Technol.">
        <title>Organohalide Respiration with Chlorinated Ethenes under Low pH Conditions.</title>
        <authorList>
            <person name="Yang Y."/>
            <person name="Capiro N.L."/>
            <person name="Marcet T.F."/>
            <person name="Yan J."/>
            <person name="Pennell K.D."/>
            <person name="Loffler F.E."/>
        </authorList>
    </citation>
    <scope>NUCLEOTIDE SEQUENCE [LARGE SCALE GENOMIC DNA]</scope>
    <source>
        <strain evidence="2 3">ACSDCE</strain>
    </source>
</reference>
<dbReference type="InterPro" id="IPR029044">
    <property type="entry name" value="Nucleotide-diphossugar_trans"/>
</dbReference>
<evidence type="ECO:0000313" key="2">
    <source>
        <dbReference type="EMBL" id="QIR75773.1"/>
    </source>
</evidence>
<proteinExistence type="predicted"/>
<dbReference type="SUPFAM" id="SSF53448">
    <property type="entry name" value="Nucleotide-diphospho-sugar transferases"/>
    <property type="match status" value="1"/>
</dbReference>
<dbReference type="PANTHER" id="PTHR10859">
    <property type="entry name" value="GLYCOSYL TRANSFERASE"/>
    <property type="match status" value="1"/>
</dbReference>
<sequence>MKKDDIVVVIPTYNNPLTIEKVAQDVLTHGYALIIVDDGSEINVADIIPKPHEKLTIIRHLANQGKGAAIMTGAHEAQKRGFDFFISLDGDGQHLASQIEKICDACDGKDQIIIGARNFEINDVPNGSKFGRWFSNFWACWDTEQSITDSLSGFRLYPTSILDLIIQTKRFDWEMEVLVKHAWKGRLIKEVSIECYYPTPEERVSHFKKFWDTAAIVMVHVKLLPWKFFLKKKYQ</sequence>
<feature type="domain" description="Glycosyltransferase 2-like" evidence="1">
    <location>
        <begin position="8"/>
        <end position="127"/>
    </location>
</feature>
<organism evidence="2 3">
    <name type="scientific">Sulfurospirillum diekertiae</name>
    <dbReference type="NCBI Taxonomy" id="1854492"/>
    <lineage>
        <taxon>Bacteria</taxon>
        <taxon>Pseudomonadati</taxon>
        <taxon>Campylobacterota</taxon>
        <taxon>Epsilonproteobacteria</taxon>
        <taxon>Campylobacterales</taxon>
        <taxon>Sulfurospirillaceae</taxon>
        <taxon>Sulfurospirillum</taxon>
    </lineage>
</organism>
<dbReference type="Gene3D" id="3.90.550.10">
    <property type="entry name" value="Spore Coat Polysaccharide Biosynthesis Protein SpsA, Chain A"/>
    <property type="match status" value="1"/>
</dbReference>
<dbReference type="AlphaFoldDB" id="A0A6G9VSZ3"/>
<dbReference type="PANTHER" id="PTHR10859:SF91">
    <property type="entry name" value="DOLICHYL-PHOSPHATE BETA-GLUCOSYLTRANSFERASE"/>
    <property type="match status" value="1"/>
</dbReference>
<dbReference type="CDD" id="cd04179">
    <property type="entry name" value="DPM_DPG-synthase_like"/>
    <property type="match status" value="1"/>
</dbReference>
<evidence type="ECO:0000259" key="1">
    <source>
        <dbReference type="Pfam" id="PF00535"/>
    </source>
</evidence>
<name>A0A6G9VSZ3_9BACT</name>
<evidence type="ECO:0000313" key="3">
    <source>
        <dbReference type="Proteomes" id="UP000502831"/>
    </source>
</evidence>
<dbReference type="EMBL" id="CP039734">
    <property type="protein sequence ID" value="QIR75773.1"/>
    <property type="molecule type" value="Genomic_DNA"/>
</dbReference>
<dbReference type="RefSeq" id="WP_167749692.1">
    <property type="nucleotide sequence ID" value="NZ_CP039734.2"/>
</dbReference>
<dbReference type="GO" id="GO:0006487">
    <property type="term" value="P:protein N-linked glycosylation"/>
    <property type="evidence" value="ECO:0007669"/>
    <property type="project" value="TreeGrafter"/>
</dbReference>
<accession>A0A6G9VSZ3</accession>
<gene>
    <name evidence="2" type="ORF">FA584_05930</name>
</gene>
<protein>
    <submittedName>
        <fullName evidence="2">Glycosyltransferase family 2 protein</fullName>
    </submittedName>
</protein>
<dbReference type="Pfam" id="PF00535">
    <property type="entry name" value="Glycos_transf_2"/>
    <property type="match status" value="1"/>
</dbReference>
<dbReference type="Proteomes" id="UP000502831">
    <property type="component" value="Chromosome"/>
</dbReference>